<evidence type="ECO:0000256" key="1">
    <source>
        <dbReference type="ARBA" id="ARBA00022729"/>
    </source>
</evidence>
<accession>A0A6I6JJY3</accession>
<reference evidence="5 6" key="1">
    <citation type="submission" date="2019-11" db="EMBL/GenBank/DDBJ databases">
        <authorList>
            <person name="Zheng R.K."/>
            <person name="Sun C.M."/>
        </authorList>
    </citation>
    <scope>NUCLEOTIDE SEQUENCE [LARGE SCALE GENOMIC DNA]</scope>
    <source>
        <strain evidence="5 6">WC007</strain>
    </source>
</reference>
<dbReference type="InterPro" id="IPR008929">
    <property type="entry name" value="Chondroitin_lyas"/>
</dbReference>
<proteinExistence type="predicted"/>
<dbReference type="InterPro" id="IPR039448">
    <property type="entry name" value="Beta_helix"/>
</dbReference>
<dbReference type="InterPro" id="IPR022441">
    <property type="entry name" value="Para_beta_helix_rpt-2"/>
</dbReference>
<evidence type="ECO:0000256" key="2">
    <source>
        <dbReference type="ARBA" id="ARBA00023239"/>
    </source>
</evidence>
<dbReference type="InterPro" id="IPR008397">
    <property type="entry name" value="Alginate_lyase_dom"/>
</dbReference>
<evidence type="ECO:0000313" key="6">
    <source>
        <dbReference type="Proteomes" id="UP000428260"/>
    </source>
</evidence>
<dbReference type="SUPFAM" id="SSF51126">
    <property type="entry name" value="Pectin lyase-like"/>
    <property type="match status" value="1"/>
</dbReference>
<feature type="domain" description="Alginate lyase" evidence="3">
    <location>
        <begin position="92"/>
        <end position="292"/>
    </location>
</feature>
<protein>
    <recommendedName>
        <fullName evidence="7">Right handed beta helix domain-containing protein</fullName>
    </recommendedName>
</protein>
<evidence type="ECO:0008006" key="7">
    <source>
        <dbReference type="Google" id="ProtNLM"/>
    </source>
</evidence>
<feature type="domain" description="Right handed beta helix" evidence="4">
    <location>
        <begin position="551"/>
        <end position="669"/>
    </location>
</feature>
<name>A0A6I6JJY3_9BACT</name>
<dbReference type="NCBIfam" id="TIGR03804">
    <property type="entry name" value="para_beta_helix"/>
    <property type="match status" value="1"/>
</dbReference>
<dbReference type="GO" id="GO:0042597">
    <property type="term" value="C:periplasmic space"/>
    <property type="evidence" value="ECO:0007669"/>
    <property type="project" value="InterPro"/>
</dbReference>
<dbReference type="Proteomes" id="UP000428260">
    <property type="component" value="Chromosome"/>
</dbReference>
<dbReference type="AlphaFoldDB" id="A0A6I6JJY3"/>
<dbReference type="Pfam" id="PF05426">
    <property type="entry name" value="Alginate_lyase"/>
    <property type="match status" value="1"/>
</dbReference>
<keyword evidence="6" id="KW-1185">Reference proteome</keyword>
<dbReference type="GO" id="GO:0016829">
    <property type="term" value="F:lyase activity"/>
    <property type="evidence" value="ECO:0007669"/>
    <property type="project" value="UniProtKB-KW"/>
</dbReference>
<dbReference type="KEGG" id="mcos:GM418_02665"/>
<dbReference type="Pfam" id="PF13229">
    <property type="entry name" value="Beta_helix"/>
    <property type="match status" value="1"/>
</dbReference>
<sequence>MADMKRTILSLPIIVLSLFLLKVSAREFVHPGIHQTKADLDYMKSQVLKGEQPWKNAFDSLKANIDLDFEVNPFAHVIRGPYGKPNIGADDLSQSAKLAYQCALMWYITDEQKYADKSIEILNKWSSTLWDFDYNDAKLLAAWTGHQLCNAAEILRNTDSGWKKEGQESFKSMLMTVFYPLMRFYFPRANGNWDGAIIHSILAIAVYMDDEEMYQNALNHFLYGPVNGSIFKYIWPSGQCQETMRDQAHVQLGLGEFAGAARIAFTQGTDLFSIAGNRIALGYEYTASILAGENPQSYGKISERAMRYRDDYEYVYRHYSAKGVDIPYTKIAANAVRPEATISVLTAFRAPGTIKLEKKTAPEPSEIAWPTGALEVAVTEAPEDAAVVEPGQSVQDAVNATGSNGWILLKAGLHTLPEKLKIPSGVTISGEGKQTMLYLDPSGGREAVVNAENNMIDVMFRDLILEAAGNPDPGSDPNSRRSFRSRSNRGGILFLGTSEGEMKNITLKNVTVRNSTYNGVFISGAQNVNIINCDFSENGSDIVPGPKLQHNLLLSHCSDVTVKNCRMVTSPHGSGVALTNCKNVNIDSCEVARNAYYGIVVSESQNVTVSNCLVEGNDRSGIMAEYLFNGSENISLKNNLIHYNNGFGIESYSTKNLVTNGNTLIGNFKKNQRNISDEKKVIMQ</sequence>
<keyword evidence="2" id="KW-0456">Lyase</keyword>
<evidence type="ECO:0000313" key="5">
    <source>
        <dbReference type="EMBL" id="QGY42591.1"/>
    </source>
</evidence>
<dbReference type="Gene3D" id="1.50.10.100">
    <property type="entry name" value="Chondroitin AC/alginate lyase"/>
    <property type="match status" value="1"/>
</dbReference>
<dbReference type="Gene3D" id="2.160.20.10">
    <property type="entry name" value="Single-stranded right-handed beta-helix, Pectin lyase-like"/>
    <property type="match status" value="1"/>
</dbReference>
<dbReference type="InterPro" id="IPR012334">
    <property type="entry name" value="Pectin_lyas_fold"/>
</dbReference>
<dbReference type="InterPro" id="IPR006626">
    <property type="entry name" value="PbH1"/>
</dbReference>
<organism evidence="5 6">
    <name type="scientific">Maribellus comscasis</name>
    <dbReference type="NCBI Taxonomy" id="2681766"/>
    <lineage>
        <taxon>Bacteria</taxon>
        <taxon>Pseudomonadati</taxon>
        <taxon>Bacteroidota</taxon>
        <taxon>Bacteroidia</taxon>
        <taxon>Marinilabiliales</taxon>
        <taxon>Prolixibacteraceae</taxon>
        <taxon>Maribellus</taxon>
    </lineage>
</organism>
<gene>
    <name evidence="5" type="ORF">GM418_02665</name>
</gene>
<dbReference type="SUPFAM" id="SSF48230">
    <property type="entry name" value="Chondroitin AC/alginate lyase"/>
    <property type="match status" value="1"/>
</dbReference>
<dbReference type="EMBL" id="CP046401">
    <property type="protein sequence ID" value="QGY42591.1"/>
    <property type="molecule type" value="Genomic_DNA"/>
</dbReference>
<keyword evidence="1" id="KW-0732">Signal</keyword>
<evidence type="ECO:0000259" key="4">
    <source>
        <dbReference type="Pfam" id="PF13229"/>
    </source>
</evidence>
<dbReference type="SMART" id="SM00710">
    <property type="entry name" value="PbH1"/>
    <property type="match status" value="6"/>
</dbReference>
<dbReference type="InterPro" id="IPR011050">
    <property type="entry name" value="Pectin_lyase_fold/virulence"/>
</dbReference>
<evidence type="ECO:0000259" key="3">
    <source>
        <dbReference type="Pfam" id="PF05426"/>
    </source>
</evidence>